<accession>A0AAN7QMJ2</accession>
<feature type="transmembrane region" description="Helical" evidence="1">
    <location>
        <begin position="174"/>
        <end position="195"/>
    </location>
</feature>
<feature type="transmembrane region" description="Helical" evidence="1">
    <location>
        <begin position="73"/>
        <end position="93"/>
    </location>
</feature>
<evidence type="ECO:0000313" key="3">
    <source>
        <dbReference type="Proteomes" id="UP001345219"/>
    </source>
</evidence>
<dbReference type="PROSITE" id="PS51257">
    <property type="entry name" value="PROKAR_LIPOPROTEIN"/>
    <property type="match status" value="1"/>
</dbReference>
<dbReference type="Proteomes" id="UP001345219">
    <property type="component" value="Chromosome 24"/>
</dbReference>
<evidence type="ECO:0000313" key="2">
    <source>
        <dbReference type="EMBL" id="KAK4770388.1"/>
    </source>
</evidence>
<dbReference type="AlphaFoldDB" id="A0AAN7QMJ2"/>
<reference evidence="2 3" key="1">
    <citation type="journal article" date="2023" name="Hortic Res">
        <title>Pangenome of water caltrop reveals structural variations and asymmetric subgenome divergence after allopolyploidization.</title>
        <authorList>
            <person name="Zhang X."/>
            <person name="Chen Y."/>
            <person name="Wang L."/>
            <person name="Yuan Y."/>
            <person name="Fang M."/>
            <person name="Shi L."/>
            <person name="Lu R."/>
            <person name="Comes H.P."/>
            <person name="Ma Y."/>
            <person name="Chen Y."/>
            <person name="Huang G."/>
            <person name="Zhou Y."/>
            <person name="Zheng Z."/>
            <person name="Qiu Y."/>
        </authorList>
    </citation>
    <scope>NUCLEOTIDE SEQUENCE [LARGE SCALE GENOMIC DNA]</scope>
    <source>
        <tissue evidence="2">Roots</tissue>
    </source>
</reference>
<feature type="transmembrane region" description="Helical" evidence="1">
    <location>
        <begin position="146"/>
        <end position="168"/>
    </location>
</feature>
<keyword evidence="1" id="KW-0472">Membrane</keyword>
<dbReference type="EMBL" id="JAXIOK010000005">
    <property type="protein sequence ID" value="KAK4770388.1"/>
    <property type="molecule type" value="Genomic_DNA"/>
</dbReference>
<dbReference type="PANTHER" id="PTHR34368:SF2">
    <property type="entry name" value="ALKALINE PHYTOCERAMIDASE (APHC)"/>
    <property type="match status" value="1"/>
</dbReference>
<keyword evidence="1" id="KW-0812">Transmembrane</keyword>
<name>A0AAN7QMJ2_9MYRT</name>
<organism evidence="2 3">
    <name type="scientific">Trapa incisa</name>
    <dbReference type="NCBI Taxonomy" id="236973"/>
    <lineage>
        <taxon>Eukaryota</taxon>
        <taxon>Viridiplantae</taxon>
        <taxon>Streptophyta</taxon>
        <taxon>Embryophyta</taxon>
        <taxon>Tracheophyta</taxon>
        <taxon>Spermatophyta</taxon>
        <taxon>Magnoliopsida</taxon>
        <taxon>eudicotyledons</taxon>
        <taxon>Gunneridae</taxon>
        <taxon>Pentapetalae</taxon>
        <taxon>rosids</taxon>
        <taxon>malvids</taxon>
        <taxon>Myrtales</taxon>
        <taxon>Lythraceae</taxon>
        <taxon>Trapa</taxon>
    </lineage>
</organism>
<keyword evidence="3" id="KW-1185">Reference proteome</keyword>
<keyword evidence="1" id="KW-1133">Transmembrane helix</keyword>
<evidence type="ECO:0000256" key="1">
    <source>
        <dbReference type="SAM" id="Phobius"/>
    </source>
</evidence>
<sequence>MELIRENVLGVIWDWEAAGGGGGLGPHGMGSCDKGSSFWFNIRRPKILGEYSLWRMVWATMSRQTTRGRRRRVWGGAALCWVLLVVTTPKIPYSPKHHIYADMRNFLGVPNTLNVMTNFPFLVVGVVSLVLCLRGSFFKISLQGELLGWAMFFGGIAGVAFGSAYYHLKPDESRVMWDILPMMIAYASLCGSFVIERIGKRAGLCCLTVLLLFALLGTAYERTFNDLRLRMMFQLIPCAVIPFMSLLFPAKYTHSRYWLWATGLYILSKFEALADKKIYCSSSYIISGHSLEHLCLSVLPGLLTVMLINRNLKFQRLGDLKEQN</sequence>
<feature type="transmembrane region" description="Helical" evidence="1">
    <location>
        <begin position="202"/>
        <end position="220"/>
    </location>
</feature>
<proteinExistence type="predicted"/>
<feature type="transmembrane region" description="Helical" evidence="1">
    <location>
        <begin position="113"/>
        <end position="134"/>
    </location>
</feature>
<gene>
    <name evidence="2" type="ORF">SAY87_030920</name>
</gene>
<feature type="transmembrane region" description="Helical" evidence="1">
    <location>
        <begin position="232"/>
        <end position="250"/>
    </location>
</feature>
<comment type="caution">
    <text evidence="2">The sequence shown here is derived from an EMBL/GenBank/DDBJ whole genome shotgun (WGS) entry which is preliminary data.</text>
</comment>
<evidence type="ECO:0008006" key="4">
    <source>
        <dbReference type="Google" id="ProtNLM"/>
    </source>
</evidence>
<dbReference type="PANTHER" id="PTHR34368">
    <property type="entry name" value="OS01G0962200 PROTEIN"/>
    <property type="match status" value="1"/>
</dbReference>
<protein>
    <recommendedName>
        <fullName evidence="4">Alkaline phytoceramidase</fullName>
    </recommendedName>
</protein>